<reference evidence="3" key="1">
    <citation type="submission" date="2020-12" db="EMBL/GenBank/DDBJ databases">
        <title>Oil enriched cultivation method for isolating marine PHA-producing bacteria.</title>
        <authorList>
            <person name="Zheng W."/>
            <person name="Yu S."/>
            <person name="Huang Y."/>
        </authorList>
    </citation>
    <scope>NUCLEOTIDE SEQUENCE</scope>
    <source>
        <strain evidence="3">SY-2-12</strain>
    </source>
</reference>
<feature type="domain" description="Heparan-alpha-glucosaminide N-acetyltransferase catalytic" evidence="2">
    <location>
        <begin position="5"/>
        <end position="227"/>
    </location>
</feature>
<evidence type="ECO:0000256" key="1">
    <source>
        <dbReference type="SAM" id="Phobius"/>
    </source>
</evidence>
<dbReference type="Pfam" id="PF07786">
    <property type="entry name" value="HGSNAT_cat"/>
    <property type="match status" value="1"/>
</dbReference>
<feature type="transmembrane region" description="Helical" evidence="1">
    <location>
        <begin position="80"/>
        <end position="97"/>
    </location>
</feature>
<accession>A0A939EJI8</accession>
<dbReference type="Proteomes" id="UP000664096">
    <property type="component" value="Unassembled WGS sequence"/>
</dbReference>
<feature type="transmembrane region" description="Helical" evidence="1">
    <location>
        <begin position="103"/>
        <end position="120"/>
    </location>
</feature>
<organism evidence="3 4">
    <name type="scientific">Roseibium aggregatum</name>
    <dbReference type="NCBI Taxonomy" id="187304"/>
    <lineage>
        <taxon>Bacteria</taxon>
        <taxon>Pseudomonadati</taxon>
        <taxon>Pseudomonadota</taxon>
        <taxon>Alphaproteobacteria</taxon>
        <taxon>Hyphomicrobiales</taxon>
        <taxon>Stappiaceae</taxon>
        <taxon>Roseibium</taxon>
    </lineage>
</organism>
<evidence type="ECO:0000259" key="2">
    <source>
        <dbReference type="Pfam" id="PF07786"/>
    </source>
</evidence>
<sequence length="323" mass="35524">MTPKRLAVLDLVRGLAVVAMAVYHFSWDLSWFGFVDWPVSQGAGWRDFAETIAASFLFVSGIGLDLAHHRGIRWRSFVQRLAKIVLAAAGVSLATYFAFEENYVRFGILHCIAVSSLIALPFVRLSWAVSGIAALFVLTLPLWAQSFAFNGQLWLWTGLGTPDFGSVDYVPLAPWAGVTLAGLAVSAAFRTFGIWQRLTALRFENAAGRFARLLGRYSLPIYLIHQPVLYGLVWAVFQVNPAADRDALAFVKNCTLACQDSFGAPDICEAACGCTLEFLKTDGIWTALLVAPEEPGLQDRMNRRYAQCLADPEAFSSLDSSQK</sequence>
<protein>
    <submittedName>
        <fullName evidence="3">DUF1624 domain-containing protein</fullName>
    </submittedName>
</protein>
<dbReference type="AlphaFoldDB" id="A0A939EJI8"/>
<gene>
    <name evidence="3" type="ORF">JF539_24640</name>
</gene>
<keyword evidence="1" id="KW-0472">Membrane</keyword>
<feature type="transmembrane region" description="Helical" evidence="1">
    <location>
        <begin position="47"/>
        <end position="68"/>
    </location>
</feature>
<proteinExistence type="predicted"/>
<dbReference type="EMBL" id="JAEKJZ010000007">
    <property type="protein sequence ID" value="MBN9673567.1"/>
    <property type="molecule type" value="Genomic_DNA"/>
</dbReference>
<feature type="transmembrane region" description="Helical" evidence="1">
    <location>
        <begin position="7"/>
        <end position="27"/>
    </location>
</feature>
<evidence type="ECO:0000313" key="3">
    <source>
        <dbReference type="EMBL" id="MBN9673567.1"/>
    </source>
</evidence>
<name>A0A939EJI8_9HYPH</name>
<keyword evidence="1" id="KW-1133">Transmembrane helix</keyword>
<keyword evidence="1" id="KW-0812">Transmembrane</keyword>
<dbReference type="InterPro" id="IPR012429">
    <property type="entry name" value="HGSNAT_cat"/>
</dbReference>
<feature type="transmembrane region" description="Helical" evidence="1">
    <location>
        <begin position="127"/>
        <end position="149"/>
    </location>
</feature>
<comment type="caution">
    <text evidence="3">The sequence shown here is derived from an EMBL/GenBank/DDBJ whole genome shotgun (WGS) entry which is preliminary data.</text>
</comment>
<feature type="transmembrane region" description="Helical" evidence="1">
    <location>
        <begin position="169"/>
        <end position="189"/>
    </location>
</feature>
<dbReference type="RefSeq" id="WP_207143480.1">
    <property type="nucleotide sequence ID" value="NZ_JAEKJZ010000007.1"/>
</dbReference>
<evidence type="ECO:0000313" key="4">
    <source>
        <dbReference type="Proteomes" id="UP000664096"/>
    </source>
</evidence>